<reference evidence="7 8" key="1">
    <citation type="journal article" date="2021" name="Elife">
        <title>Chloroplast acquisition without the gene transfer in kleptoplastic sea slugs, Plakobranchus ocellatus.</title>
        <authorList>
            <person name="Maeda T."/>
            <person name="Takahashi S."/>
            <person name="Yoshida T."/>
            <person name="Shimamura S."/>
            <person name="Takaki Y."/>
            <person name="Nagai Y."/>
            <person name="Toyoda A."/>
            <person name="Suzuki Y."/>
            <person name="Arimoto A."/>
            <person name="Ishii H."/>
            <person name="Satoh N."/>
            <person name="Nishiyama T."/>
            <person name="Hasebe M."/>
            <person name="Maruyama T."/>
            <person name="Minagawa J."/>
            <person name="Obokata J."/>
            <person name="Shigenobu S."/>
        </authorList>
    </citation>
    <scope>NUCLEOTIDE SEQUENCE [LARGE SCALE GENOMIC DNA]</scope>
</reference>
<evidence type="ECO:0000256" key="3">
    <source>
        <dbReference type="ARBA" id="ARBA00023274"/>
    </source>
</evidence>
<keyword evidence="2 7" id="KW-0689">Ribosomal protein</keyword>
<evidence type="ECO:0000256" key="2">
    <source>
        <dbReference type="ARBA" id="ARBA00022980"/>
    </source>
</evidence>
<accession>A0AAV4FH10</accession>
<dbReference type="GO" id="GO:0005737">
    <property type="term" value="C:cytoplasm"/>
    <property type="evidence" value="ECO:0007669"/>
    <property type="project" value="UniProtKB-ARBA"/>
</dbReference>
<dbReference type="GO" id="GO:0006412">
    <property type="term" value="P:translation"/>
    <property type="evidence" value="ECO:0007669"/>
    <property type="project" value="InterPro"/>
</dbReference>
<evidence type="ECO:0000313" key="7">
    <source>
        <dbReference type="EMBL" id="GFR72319.1"/>
    </source>
</evidence>
<evidence type="ECO:0000256" key="4">
    <source>
        <dbReference type="ARBA" id="ARBA00035263"/>
    </source>
</evidence>
<feature type="compositionally biased region" description="Basic and acidic residues" evidence="6">
    <location>
        <begin position="169"/>
        <end position="200"/>
    </location>
</feature>
<feature type="compositionally biased region" description="Basic and acidic residues" evidence="6">
    <location>
        <begin position="116"/>
        <end position="157"/>
    </location>
</feature>
<organism evidence="7 8">
    <name type="scientific">Elysia marginata</name>
    <dbReference type="NCBI Taxonomy" id="1093978"/>
    <lineage>
        <taxon>Eukaryota</taxon>
        <taxon>Metazoa</taxon>
        <taxon>Spiralia</taxon>
        <taxon>Lophotrochozoa</taxon>
        <taxon>Mollusca</taxon>
        <taxon>Gastropoda</taxon>
        <taxon>Heterobranchia</taxon>
        <taxon>Euthyneura</taxon>
        <taxon>Panpulmonata</taxon>
        <taxon>Sacoglossa</taxon>
        <taxon>Placobranchoidea</taxon>
        <taxon>Plakobranchidae</taxon>
        <taxon>Elysia</taxon>
    </lineage>
</organism>
<evidence type="ECO:0000256" key="5">
    <source>
        <dbReference type="ARBA" id="ARBA00035438"/>
    </source>
</evidence>
<feature type="region of interest" description="Disordered" evidence="6">
    <location>
        <begin position="116"/>
        <end position="200"/>
    </location>
</feature>
<dbReference type="InterPro" id="IPR000307">
    <property type="entry name" value="Ribosomal_bS16"/>
</dbReference>
<dbReference type="PANTHER" id="PTHR12919:SF20">
    <property type="entry name" value="SMALL RIBOSOMAL SUBUNIT PROTEIN BS16M"/>
    <property type="match status" value="1"/>
</dbReference>
<dbReference type="GO" id="GO:0003735">
    <property type="term" value="F:structural constituent of ribosome"/>
    <property type="evidence" value="ECO:0007669"/>
    <property type="project" value="InterPro"/>
</dbReference>
<keyword evidence="8" id="KW-1185">Reference proteome</keyword>
<dbReference type="HAMAP" id="MF_00385">
    <property type="entry name" value="Ribosomal_bS16"/>
    <property type="match status" value="1"/>
</dbReference>
<dbReference type="Gene3D" id="3.30.1320.10">
    <property type="match status" value="1"/>
</dbReference>
<gene>
    <name evidence="7" type="ORF">ElyMa_002112100</name>
</gene>
<evidence type="ECO:0000256" key="6">
    <source>
        <dbReference type="SAM" id="MobiDB-lite"/>
    </source>
</evidence>
<dbReference type="Proteomes" id="UP000762676">
    <property type="component" value="Unassembled WGS sequence"/>
</dbReference>
<dbReference type="PANTHER" id="PTHR12919">
    <property type="entry name" value="30S RIBOSOMAL PROTEIN S16"/>
    <property type="match status" value="1"/>
</dbReference>
<evidence type="ECO:0000256" key="1">
    <source>
        <dbReference type="ARBA" id="ARBA00006668"/>
    </source>
</evidence>
<keyword evidence="3" id="KW-0687">Ribonucleoprotein</keyword>
<evidence type="ECO:0000313" key="8">
    <source>
        <dbReference type="Proteomes" id="UP000762676"/>
    </source>
</evidence>
<protein>
    <recommendedName>
        <fullName evidence="4">Small ribosomal subunit protein bS16m</fullName>
    </recommendedName>
    <alternativeName>
        <fullName evidence="5">28S ribosomal protein S16, mitochondrial</fullName>
    </alternativeName>
</protein>
<sequence length="200" mass="22694">MAVRIRLQRHGRKARPFYWVVVADSRVKRDGRFLDKLGTYDPTTNPAQIELNVDNTVKWLKNGAQPSDTARRILSYKGALLKWHLSIGIDKGAITQEQADSKFEAWSLEKSTKIKDKKQEISKSKEKETTKRLEEEKKISENRVKIVEESEVAKEEEVSGPPTQNTEVVEAKKESVPKKAEADSTPKGSDTIEKKSEDIS</sequence>
<comment type="caution">
    <text evidence="7">The sequence shown here is derived from an EMBL/GenBank/DDBJ whole genome shotgun (WGS) entry which is preliminary data.</text>
</comment>
<dbReference type="NCBIfam" id="TIGR00002">
    <property type="entry name" value="S16"/>
    <property type="match status" value="1"/>
</dbReference>
<dbReference type="GO" id="GO:0015935">
    <property type="term" value="C:small ribosomal subunit"/>
    <property type="evidence" value="ECO:0007669"/>
    <property type="project" value="TreeGrafter"/>
</dbReference>
<proteinExistence type="inferred from homology"/>
<comment type="similarity">
    <text evidence="1">Belongs to the bacterial ribosomal protein bS16 family.</text>
</comment>
<dbReference type="SUPFAM" id="SSF54565">
    <property type="entry name" value="Ribosomal protein S16"/>
    <property type="match status" value="1"/>
</dbReference>
<dbReference type="NCBIfam" id="NF011094">
    <property type="entry name" value="PRK14521.1"/>
    <property type="match status" value="1"/>
</dbReference>
<dbReference type="Pfam" id="PF00886">
    <property type="entry name" value="Ribosomal_S16"/>
    <property type="match status" value="1"/>
</dbReference>
<dbReference type="InterPro" id="IPR023803">
    <property type="entry name" value="Ribosomal_bS16_dom_sf"/>
</dbReference>
<name>A0AAV4FH10_9GAST</name>
<dbReference type="EMBL" id="BMAT01004359">
    <property type="protein sequence ID" value="GFR72319.1"/>
    <property type="molecule type" value="Genomic_DNA"/>
</dbReference>
<dbReference type="AlphaFoldDB" id="A0AAV4FH10"/>